<dbReference type="OrthoDB" id="8962223at2759"/>
<evidence type="ECO:0000313" key="3">
    <source>
        <dbReference type="EnsemblMetazoa" id="HelroP182087"/>
    </source>
</evidence>
<dbReference type="HOGENOM" id="CLU_022908_0_0_1"/>
<feature type="compositionally biased region" description="Acidic residues" evidence="1">
    <location>
        <begin position="625"/>
        <end position="637"/>
    </location>
</feature>
<dbReference type="AlphaFoldDB" id="T1FHQ1"/>
<dbReference type="GeneID" id="20208350"/>
<feature type="compositionally biased region" description="Basic and acidic residues" evidence="1">
    <location>
        <begin position="438"/>
        <end position="472"/>
    </location>
</feature>
<dbReference type="CTD" id="20208350"/>
<feature type="region of interest" description="Disordered" evidence="1">
    <location>
        <begin position="36"/>
        <end position="55"/>
    </location>
</feature>
<dbReference type="Proteomes" id="UP000015101">
    <property type="component" value="Unassembled WGS sequence"/>
</dbReference>
<protein>
    <recommendedName>
        <fullName evidence="5">SCAN box domain-containing protein</fullName>
    </recommendedName>
</protein>
<reference evidence="4" key="1">
    <citation type="submission" date="2012-12" db="EMBL/GenBank/DDBJ databases">
        <authorList>
            <person name="Hellsten U."/>
            <person name="Grimwood J."/>
            <person name="Chapman J.A."/>
            <person name="Shapiro H."/>
            <person name="Aerts A."/>
            <person name="Otillar R.P."/>
            <person name="Terry A.Y."/>
            <person name="Boore J.L."/>
            <person name="Simakov O."/>
            <person name="Marletaz F."/>
            <person name="Cho S.-J."/>
            <person name="Edsinger-Gonzales E."/>
            <person name="Havlak P."/>
            <person name="Kuo D.-H."/>
            <person name="Larsson T."/>
            <person name="Lv J."/>
            <person name="Arendt D."/>
            <person name="Savage R."/>
            <person name="Osoegawa K."/>
            <person name="de Jong P."/>
            <person name="Lindberg D.R."/>
            <person name="Seaver E.C."/>
            <person name="Weisblat D.A."/>
            <person name="Putnam N.H."/>
            <person name="Grigoriev I.V."/>
            <person name="Rokhsar D.S."/>
        </authorList>
    </citation>
    <scope>NUCLEOTIDE SEQUENCE</scope>
</reference>
<organism evidence="3 4">
    <name type="scientific">Helobdella robusta</name>
    <name type="common">Californian leech</name>
    <dbReference type="NCBI Taxonomy" id="6412"/>
    <lineage>
        <taxon>Eukaryota</taxon>
        <taxon>Metazoa</taxon>
        <taxon>Spiralia</taxon>
        <taxon>Lophotrochozoa</taxon>
        <taxon>Annelida</taxon>
        <taxon>Clitellata</taxon>
        <taxon>Hirudinea</taxon>
        <taxon>Rhynchobdellida</taxon>
        <taxon>Glossiphoniidae</taxon>
        <taxon>Helobdella</taxon>
    </lineage>
</organism>
<name>T1FHQ1_HELRO</name>
<proteinExistence type="predicted"/>
<dbReference type="EnsemblMetazoa" id="HelroT182087">
    <property type="protein sequence ID" value="HelroP182087"/>
    <property type="gene ID" value="HelroG182087"/>
</dbReference>
<gene>
    <name evidence="3" type="primary">20208350</name>
    <name evidence="2" type="ORF">HELRODRAFT_182087</name>
</gene>
<feature type="region of interest" description="Disordered" evidence="1">
    <location>
        <begin position="605"/>
        <end position="723"/>
    </location>
</feature>
<feature type="compositionally biased region" description="Polar residues" evidence="1">
    <location>
        <begin position="498"/>
        <end position="510"/>
    </location>
</feature>
<feature type="compositionally biased region" description="Polar residues" evidence="1">
    <location>
        <begin position="612"/>
        <end position="624"/>
    </location>
</feature>
<dbReference type="RefSeq" id="XP_009030640.1">
    <property type="nucleotide sequence ID" value="XM_009032392.1"/>
</dbReference>
<evidence type="ECO:0008006" key="5">
    <source>
        <dbReference type="Google" id="ProtNLM"/>
    </source>
</evidence>
<evidence type="ECO:0000313" key="2">
    <source>
        <dbReference type="EMBL" id="ESN91232.1"/>
    </source>
</evidence>
<dbReference type="EMBL" id="KB097701">
    <property type="protein sequence ID" value="ESN91232.1"/>
    <property type="molecule type" value="Genomic_DNA"/>
</dbReference>
<sequence length="749" mass="84752">MAHNLRSKDKCMKECDEEITLDPVQATQIRIMMEAAEKEERHREQAAERAERRTEEAAAEEVRLKLRLMEEDMRERREADIQLRSQNNNAQQGDHTASIIRRISPMLGMCPMNPREIAAYFQRIEGIFDSHRVSEELRADLLLVNLETKMKTVLNEIKTDDYLNYEVIKQQIIRYCRFCPIKLRDEFFLARKAHDETYPAFASRLHRNLRFYLQSRKVETLDQALSLLVVDRMKELLPKNLLEHVLAQEGEEWLTHERLANVVEIYEANMNMRLSSNVASGYKPIQKAVRPGTDPKWLKKEVVKRINIKEAHEMPGHCYVSGHKGVEETRGERLRIKGWNRPTTEVDGAWVMMAYNPDEGESIAPAVRVWCAVVPNASKQLIITPKVVELLKMAEQYEVPAVKLEMTRNITPIKLGNESTLTFYNTDSLQIPCQERCGRSDRRDGVDAAKRRVSENDDKCNDESIVRSHEVNKAGTHTVHNNNSNNNKSNVGRYEVAHNSSNSNTTGKLISNTSSSESTSHNDSDSNSSDNNIGSKGTHNNNGDNTKINVRLEVAYNNYDINNGKIDGSSILDKVGNELVNENNNCKIDGSGIVDIVDDHEVDEEKDDEVSGINNCNLDASSVDGNEDHDVDSEEDEKMERNVGNVDQADDAGNVGQSNEADKVDGVGDVVRSGEARVGSDGGRLVDDEEADVHDNDGGQEYATMKNNKCNVRDEDDEESVEGVRWERKNSFRNNVNVRRSKNVGSGRR</sequence>
<feature type="region of interest" description="Disordered" evidence="1">
    <location>
        <begin position="438"/>
        <end position="545"/>
    </location>
</feature>
<keyword evidence="4" id="KW-1185">Reference proteome</keyword>
<feature type="compositionally biased region" description="Low complexity" evidence="1">
    <location>
        <begin position="481"/>
        <end position="490"/>
    </location>
</feature>
<dbReference type="KEGG" id="hro:HELRODRAFT_182087"/>
<accession>T1FHQ1</accession>
<dbReference type="InParanoid" id="T1FHQ1"/>
<reference evidence="3" key="3">
    <citation type="submission" date="2015-06" db="UniProtKB">
        <authorList>
            <consortium name="EnsemblMetazoa"/>
        </authorList>
    </citation>
    <scope>IDENTIFICATION</scope>
</reference>
<reference evidence="2 4" key="2">
    <citation type="journal article" date="2013" name="Nature">
        <title>Insights into bilaterian evolution from three spiralian genomes.</title>
        <authorList>
            <person name="Simakov O."/>
            <person name="Marletaz F."/>
            <person name="Cho S.J."/>
            <person name="Edsinger-Gonzales E."/>
            <person name="Havlak P."/>
            <person name="Hellsten U."/>
            <person name="Kuo D.H."/>
            <person name="Larsson T."/>
            <person name="Lv J."/>
            <person name="Arendt D."/>
            <person name="Savage R."/>
            <person name="Osoegawa K."/>
            <person name="de Jong P."/>
            <person name="Grimwood J."/>
            <person name="Chapman J.A."/>
            <person name="Shapiro H."/>
            <person name="Aerts A."/>
            <person name="Otillar R.P."/>
            <person name="Terry A.Y."/>
            <person name="Boore J.L."/>
            <person name="Grigoriev I.V."/>
            <person name="Lindberg D.R."/>
            <person name="Seaver E.C."/>
            <person name="Weisblat D.A."/>
            <person name="Putnam N.H."/>
            <person name="Rokhsar D.S."/>
        </authorList>
    </citation>
    <scope>NUCLEOTIDE SEQUENCE</scope>
</reference>
<evidence type="ECO:0000313" key="4">
    <source>
        <dbReference type="Proteomes" id="UP000015101"/>
    </source>
</evidence>
<dbReference type="PANTHER" id="PTHR46888:SF1">
    <property type="entry name" value="RIBONUCLEASE H"/>
    <property type="match status" value="1"/>
</dbReference>
<feature type="compositionally biased region" description="Polar residues" evidence="1">
    <location>
        <begin position="533"/>
        <end position="545"/>
    </location>
</feature>
<feature type="compositionally biased region" description="Low complexity" evidence="1">
    <location>
        <begin position="511"/>
        <end position="532"/>
    </location>
</feature>
<dbReference type="EMBL" id="AMQM01007968">
    <property type="status" value="NOT_ANNOTATED_CDS"/>
    <property type="molecule type" value="Genomic_DNA"/>
</dbReference>
<evidence type="ECO:0000256" key="1">
    <source>
        <dbReference type="SAM" id="MobiDB-lite"/>
    </source>
</evidence>
<dbReference type="PANTHER" id="PTHR46888">
    <property type="entry name" value="ZINC KNUCKLE DOMAINCONTAINING PROTEIN-RELATED"/>
    <property type="match status" value="1"/>
</dbReference>